<sequence length="150" mass="17194">MKKILVIAIIALIAQLSYGQQKVDQLFNNFRTESDITSVNMDTIATKLALFKKSMGVEGIEILRFNDCEQNVKERLDTAIKNLKDPAYETMIKSNKNNSHTRILVKIEENKIRELVILTTGDDYALIRLKGNMDPRHMGKFINDHKDNGR</sequence>
<comment type="caution">
    <text evidence="1">The sequence shown here is derived from an EMBL/GenBank/DDBJ whole genome shotgun (WGS) entry which is preliminary data.</text>
</comment>
<dbReference type="Pfam" id="PF14060">
    <property type="entry name" value="DUF4252"/>
    <property type="match status" value="1"/>
</dbReference>
<reference evidence="1 2" key="1">
    <citation type="submission" date="2018-10" db="EMBL/GenBank/DDBJ databases">
        <title>Draft Genome Sequence of Bacteroides sp. KCTC 15687.</title>
        <authorList>
            <person name="Yu S.Y."/>
            <person name="Kim J.S."/>
            <person name="Oh B.S."/>
            <person name="Park S.H."/>
            <person name="Kang S.W."/>
            <person name="Park J.E."/>
            <person name="Choi S.H."/>
            <person name="Han K.I."/>
            <person name="Lee K.C."/>
            <person name="Eom M.K."/>
            <person name="Suh M.K."/>
            <person name="Lee D.H."/>
            <person name="Yoon H."/>
            <person name="Kim B."/>
            <person name="Yang S.J."/>
            <person name="Lee J.S."/>
            <person name="Lee J.H."/>
        </authorList>
    </citation>
    <scope>NUCLEOTIDE SEQUENCE [LARGE SCALE GENOMIC DNA]</scope>
    <source>
        <strain evidence="1 2">KCTC 15687</strain>
    </source>
</reference>
<dbReference type="OrthoDB" id="1093537at2"/>
<protein>
    <recommendedName>
        <fullName evidence="3">DUF4252 domain-containing protein</fullName>
    </recommendedName>
</protein>
<evidence type="ECO:0000313" key="1">
    <source>
        <dbReference type="EMBL" id="GCB35764.1"/>
    </source>
</evidence>
<gene>
    <name evidence="1" type="ORF">KGMB02408_27090</name>
</gene>
<keyword evidence="2" id="KW-1185">Reference proteome</keyword>
<dbReference type="EMBL" id="BHWB01000007">
    <property type="protein sequence ID" value="GCB35764.1"/>
    <property type="molecule type" value="Genomic_DNA"/>
</dbReference>
<proteinExistence type="predicted"/>
<evidence type="ECO:0000313" key="2">
    <source>
        <dbReference type="Proteomes" id="UP000288079"/>
    </source>
</evidence>
<dbReference type="InterPro" id="IPR025348">
    <property type="entry name" value="DUF4252"/>
</dbReference>
<accession>A0A401LW71</accession>
<evidence type="ECO:0008006" key="3">
    <source>
        <dbReference type="Google" id="ProtNLM"/>
    </source>
</evidence>
<dbReference type="Proteomes" id="UP000288079">
    <property type="component" value="Unassembled WGS sequence"/>
</dbReference>
<organism evidence="1 2">
    <name type="scientific">Bacteroides faecalis</name>
    <dbReference type="NCBI Taxonomy" id="2447885"/>
    <lineage>
        <taxon>Bacteria</taxon>
        <taxon>Pseudomonadati</taxon>
        <taxon>Bacteroidota</taxon>
        <taxon>Bacteroidia</taxon>
        <taxon>Bacteroidales</taxon>
        <taxon>Bacteroidaceae</taxon>
        <taxon>Bacteroides</taxon>
    </lineage>
</organism>
<dbReference type="RefSeq" id="WP_125041646.1">
    <property type="nucleotide sequence ID" value="NZ_BHWB01000007.1"/>
</dbReference>
<dbReference type="AlphaFoldDB" id="A0A401LW71"/>
<name>A0A401LW71_9BACE</name>